<gene>
    <name evidence="1" type="ORF">ACPOL_4308</name>
</gene>
<evidence type="ECO:0000313" key="2">
    <source>
        <dbReference type="Proteomes" id="UP000253606"/>
    </source>
</evidence>
<organism evidence="1 2">
    <name type="scientific">Acidisarcina polymorpha</name>
    <dbReference type="NCBI Taxonomy" id="2211140"/>
    <lineage>
        <taxon>Bacteria</taxon>
        <taxon>Pseudomonadati</taxon>
        <taxon>Acidobacteriota</taxon>
        <taxon>Terriglobia</taxon>
        <taxon>Terriglobales</taxon>
        <taxon>Acidobacteriaceae</taxon>
        <taxon>Acidisarcina</taxon>
    </lineage>
</organism>
<dbReference type="Proteomes" id="UP000253606">
    <property type="component" value="Chromosome"/>
</dbReference>
<dbReference type="EMBL" id="CP030840">
    <property type="protein sequence ID" value="AXC13583.1"/>
    <property type="molecule type" value="Genomic_DNA"/>
</dbReference>
<sequence length="162" mass="17921">MQNAKDTFYVALRNRLALLNPNRTMLLRGTQRPGILVEEAEAVVAMLPADVFVLRWRGLQTDIYLPLVMAQMVCEIHYTTGGTQVASGLDRGRAMEEMDAEVVSILSPPSTPKLNYAQSPVLQLNTPVFWTAAAFTAVIPLRDRLTRSAAVTVFAYQEPGEL</sequence>
<keyword evidence="2" id="KW-1185">Reference proteome</keyword>
<dbReference type="AlphaFoldDB" id="A0A2Z5G2Z1"/>
<dbReference type="RefSeq" id="WP_114208539.1">
    <property type="nucleotide sequence ID" value="NZ_CP030840.1"/>
</dbReference>
<evidence type="ECO:0000313" key="1">
    <source>
        <dbReference type="EMBL" id="AXC13583.1"/>
    </source>
</evidence>
<dbReference type="OrthoDB" id="118259at2"/>
<dbReference type="KEGG" id="abas:ACPOL_4308"/>
<name>A0A2Z5G2Z1_9BACT</name>
<accession>A0A2Z5G2Z1</accession>
<protein>
    <submittedName>
        <fullName evidence="1">Uncharacterized protein</fullName>
    </submittedName>
</protein>
<proteinExistence type="predicted"/>
<reference evidence="1 2" key="1">
    <citation type="journal article" date="2018" name="Front. Microbiol.">
        <title>Hydrolytic Capabilities as a Key to Environmental Success: Chitinolytic and Cellulolytic Acidobacteria From Acidic Sub-arctic Soils and Boreal Peatlands.</title>
        <authorList>
            <person name="Belova S.E."/>
            <person name="Ravin N.V."/>
            <person name="Pankratov T.A."/>
            <person name="Rakitin A.L."/>
            <person name="Ivanova A.A."/>
            <person name="Beletsky A.V."/>
            <person name="Mardanov A.V."/>
            <person name="Sinninghe Damste J.S."/>
            <person name="Dedysh S.N."/>
        </authorList>
    </citation>
    <scope>NUCLEOTIDE SEQUENCE [LARGE SCALE GENOMIC DNA]</scope>
    <source>
        <strain evidence="1 2">SBC82</strain>
    </source>
</reference>